<dbReference type="EMBL" id="JAIWYP010000008">
    <property type="protein sequence ID" value="KAH3780720.1"/>
    <property type="molecule type" value="Genomic_DNA"/>
</dbReference>
<gene>
    <name evidence="1" type="ORF">DPMN_158541</name>
</gene>
<sequence length="90" mass="9851">MIGDANLDKIKLDGHDTTALIDSGSQVSTIEIFYNTMLPKPILHSMDEFGVELKCANGSSIPYSGYIFANVETEFTQKSIETVLLVVPVQ</sequence>
<organism evidence="1 2">
    <name type="scientific">Dreissena polymorpha</name>
    <name type="common">Zebra mussel</name>
    <name type="synonym">Mytilus polymorpha</name>
    <dbReference type="NCBI Taxonomy" id="45954"/>
    <lineage>
        <taxon>Eukaryota</taxon>
        <taxon>Metazoa</taxon>
        <taxon>Spiralia</taxon>
        <taxon>Lophotrochozoa</taxon>
        <taxon>Mollusca</taxon>
        <taxon>Bivalvia</taxon>
        <taxon>Autobranchia</taxon>
        <taxon>Heteroconchia</taxon>
        <taxon>Euheterodonta</taxon>
        <taxon>Imparidentia</taxon>
        <taxon>Neoheterodontei</taxon>
        <taxon>Myida</taxon>
        <taxon>Dreissenoidea</taxon>
        <taxon>Dreissenidae</taxon>
        <taxon>Dreissena</taxon>
    </lineage>
</organism>
<reference evidence="1" key="2">
    <citation type="submission" date="2020-11" db="EMBL/GenBank/DDBJ databases">
        <authorList>
            <person name="McCartney M.A."/>
            <person name="Auch B."/>
            <person name="Kono T."/>
            <person name="Mallez S."/>
            <person name="Becker A."/>
            <person name="Gohl D.M."/>
            <person name="Silverstein K.A.T."/>
            <person name="Koren S."/>
            <person name="Bechman K.B."/>
            <person name="Herman A."/>
            <person name="Abrahante J.E."/>
            <person name="Garbe J."/>
        </authorList>
    </citation>
    <scope>NUCLEOTIDE SEQUENCE</scope>
    <source>
        <strain evidence="1">Duluth1</strain>
        <tissue evidence="1">Whole animal</tissue>
    </source>
</reference>
<comment type="caution">
    <text evidence="1">The sequence shown here is derived from an EMBL/GenBank/DDBJ whole genome shotgun (WGS) entry which is preliminary data.</text>
</comment>
<dbReference type="InterPro" id="IPR021109">
    <property type="entry name" value="Peptidase_aspartic_dom_sf"/>
</dbReference>
<proteinExistence type="predicted"/>
<reference evidence="1" key="1">
    <citation type="journal article" date="2019" name="bioRxiv">
        <title>The Genome of the Zebra Mussel, Dreissena polymorpha: A Resource for Invasive Species Research.</title>
        <authorList>
            <person name="McCartney M.A."/>
            <person name="Auch B."/>
            <person name="Kono T."/>
            <person name="Mallez S."/>
            <person name="Zhang Y."/>
            <person name="Obille A."/>
            <person name="Becker A."/>
            <person name="Abrahante J.E."/>
            <person name="Garbe J."/>
            <person name="Badalamenti J.P."/>
            <person name="Herman A."/>
            <person name="Mangelson H."/>
            <person name="Liachko I."/>
            <person name="Sullivan S."/>
            <person name="Sone E.D."/>
            <person name="Koren S."/>
            <person name="Silverstein K.A.T."/>
            <person name="Beckman K.B."/>
            <person name="Gohl D.M."/>
        </authorList>
    </citation>
    <scope>NUCLEOTIDE SEQUENCE</scope>
    <source>
        <strain evidence="1">Duluth1</strain>
        <tissue evidence="1">Whole animal</tissue>
    </source>
</reference>
<evidence type="ECO:0000313" key="1">
    <source>
        <dbReference type="EMBL" id="KAH3780720.1"/>
    </source>
</evidence>
<evidence type="ECO:0000313" key="2">
    <source>
        <dbReference type="Proteomes" id="UP000828390"/>
    </source>
</evidence>
<keyword evidence="2" id="KW-1185">Reference proteome</keyword>
<accession>A0A9D4EMI0</accession>
<dbReference type="AlphaFoldDB" id="A0A9D4EMI0"/>
<dbReference type="Proteomes" id="UP000828390">
    <property type="component" value="Unassembled WGS sequence"/>
</dbReference>
<protein>
    <submittedName>
        <fullName evidence="1">Uncharacterized protein</fullName>
    </submittedName>
</protein>
<dbReference type="SUPFAM" id="SSF50630">
    <property type="entry name" value="Acid proteases"/>
    <property type="match status" value="1"/>
</dbReference>
<name>A0A9D4EMI0_DREPO</name>